<dbReference type="EMBL" id="QSEF01000015">
    <property type="protein sequence ID" value="RGZ46973.1"/>
    <property type="molecule type" value="Genomic_DNA"/>
</dbReference>
<gene>
    <name evidence="1" type="ORF">DW986_11270</name>
</gene>
<evidence type="ECO:0000313" key="2">
    <source>
        <dbReference type="Proteomes" id="UP000285173"/>
    </source>
</evidence>
<dbReference type="AlphaFoldDB" id="A0A3R5ZN21"/>
<dbReference type="SUPFAM" id="SSF53448">
    <property type="entry name" value="Nucleotide-diphospho-sugar transferases"/>
    <property type="match status" value="1"/>
</dbReference>
<dbReference type="InterPro" id="IPR029044">
    <property type="entry name" value="Nucleotide-diphossugar_trans"/>
</dbReference>
<organism evidence="1 2">
    <name type="scientific">Parabacteroides merdae</name>
    <dbReference type="NCBI Taxonomy" id="46503"/>
    <lineage>
        <taxon>Bacteria</taxon>
        <taxon>Pseudomonadati</taxon>
        <taxon>Bacteroidota</taxon>
        <taxon>Bacteroidia</taxon>
        <taxon>Bacteroidales</taxon>
        <taxon>Tannerellaceae</taxon>
        <taxon>Parabacteroides</taxon>
    </lineage>
</organism>
<dbReference type="Gene3D" id="3.90.550.10">
    <property type="entry name" value="Spore Coat Polysaccharide Biosynthesis Protein SpsA, Chain A"/>
    <property type="match status" value="1"/>
</dbReference>
<comment type="caution">
    <text evidence="1">The sequence shown here is derived from an EMBL/GenBank/DDBJ whole genome shotgun (WGS) entry which is preliminary data.</text>
</comment>
<accession>A0A3R5ZN21</accession>
<sequence length="341" mass="40499">MKEISHIEGKYSSEVDVAVLLIFFTRVEITIRTFEQIRKARPSRLYLYQDGPRSGRKDDIENIAKCRKSIESMIDWECDVHKFYQEDNLGCDPSEYISQKWMFETEVKGIIIEDDDAMSVSFFCFCKELLDRYEDDTRINIICGMNHLGVYKDCPYDYFFSRLGGAIWGWATWKRVVDSWDSQYKFLGNKYIKQCLYSEHGKKLSDAFYANCAKHLATGREHYESILGTCGYLNNVVNIVPTKNMTCNCGVGLESTHSTEYHKLPLSTRRQLFMKTYELEFPLKHPEYIQSDYHYWNLVKRQIQGNWFVRTFKINKLEHLIYMFFPVIGKWVMRFEKDKQF</sequence>
<reference evidence="1 2" key="1">
    <citation type="submission" date="2018-08" db="EMBL/GenBank/DDBJ databases">
        <title>A genome reference for cultivated species of the human gut microbiota.</title>
        <authorList>
            <person name="Zou Y."/>
            <person name="Xue W."/>
            <person name="Luo G."/>
        </authorList>
    </citation>
    <scope>NUCLEOTIDE SEQUENCE [LARGE SCALE GENOMIC DNA]</scope>
    <source>
        <strain evidence="1 2">AM50-15</strain>
    </source>
</reference>
<name>A0A3R5ZN21_9BACT</name>
<proteinExistence type="predicted"/>
<evidence type="ECO:0000313" key="1">
    <source>
        <dbReference type="EMBL" id="RGZ46973.1"/>
    </source>
</evidence>
<protein>
    <submittedName>
        <fullName evidence="1">Hemolysin activation protein</fullName>
    </submittedName>
</protein>
<dbReference type="Proteomes" id="UP000285173">
    <property type="component" value="Unassembled WGS sequence"/>
</dbReference>